<proteinExistence type="predicted"/>
<feature type="compositionally biased region" description="Basic residues" evidence="1">
    <location>
        <begin position="209"/>
        <end position="219"/>
    </location>
</feature>
<reference evidence="2 3" key="1">
    <citation type="journal article" date="2021" name="Elife">
        <title>Chloroplast acquisition without the gene transfer in kleptoplastic sea slugs, Plakobranchus ocellatus.</title>
        <authorList>
            <person name="Maeda T."/>
            <person name="Takahashi S."/>
            <person name="Yoshida T."/>
            <person name="Shimamura S."/>
            <person name="Takaki Y."/>
            <person name="Nagai Y."/>
            <person name="Toyoda A."/>
            <person name="Suzuki Y."/>
            <person name="Arimoto A."/>
            <person name="Ishii H."/>
            <person name="Satoh N."/>
            <person name="Nishiyama T."/>
            <person name="Hasebe M."/>
            <person name="Maruyama T."/>
            <person name="Minagawa J."/>
            <person name="Obokata J."/>
            <person name="Shigenobu S."/>
        </authorList>
    </citation>
    <scope>NUCLEOTIDE SEQUENCE [LARGE SCALE GENOMIC DNA]</scope>
</reference>
<protein>
    <submittedName>
        <fullName evidence="2">Uncharacterized protein</fullName>
    </submittedName>
</protein>
<accession>A0AAV3YJF8</accession>
<evidence type="ECO:0000313" key="2">
    <source>
        <dbReference type="EMBL" id="GFN83011.1"/>
    </source>
</evidence>
<keyword evidence="3" id="KW-1185">Reference proteome</keyword>
<dbReference type="Proteomes" id="UP000735302">
    <property type="component" value="Unassembled WGS sequence"/>
</dbReference>
<gene>
    <name evidence="2" type="ORF">PoB_000951700</name>
</gene>
<name>A0AAV3YJF8_9GAST</name>
<feature type="compositionally biased region" description="Acidic residues" evidence="1">
    <location>
        <begin position="184"/>
        <end position="193"/>
    </location>
</feature>
<organism evidence="2 3">
    <name type="scientific">Plakobranchus ocellatus</name>
    <dbReference type="NCBI Taxonomy" id="259542"/>
    <lineage>
        <taxon>Eukaryota</taxon>
        <taxon>Metazoa</taxon>
        <taxon>Spiralia</taxon>
        <taxon>Lophotrochozoa</taxon>
        <taxon>Mollusca</taxon>
        <taxon>Gastropoda</taxon>
        <taxon>Heterobranchia</taxon>
        <taxon>Euthyneura</taxon>
        <taxon>Panpulmonata</taxon>
        <taxon>Sacoglossa</taxon>
        <taxon>Placobranchoidea</taxon>
        <taxon>Plakobranchidae</taxon>
        <taxon>Plakobranchus</taxon>
    </lineage>
</organism>
<feature type="compositionally biased region" description="Acidic residues" evidence="1">
    <location>
        <begin position="16"/>
        <end position="30"/>
    </location>
</feature>
<feature type="compositionally biased region" description="Basic and acidic residues" evidence="1">
    <location>
        <begin position="161"/>
        <end position="183"/>
    </location>
</feature>
<feature type="compositionally biased region" description="Polar residues" evidence="1">
    <location>
        <begin position="1"/>
        <end position="14"/>
    </location>
</feature>
<feature type="region of interest" description="Disordered" evidence="1">
    <location>
        <begin position="1"/>
        <end position="219"/>
    </location>
</feature>
<comment type="caution">
    <text evidence="2">The sequence shown here is derived from an EMBL/GenBank/DDBJ whole genome shotgun (WGS) entry which is preliminary data.</text>
</comment>
<evidence type="ECO:0000256" key="1">
    <source>
        <dbReference type="SAM" id="MobiDB-lite"/>
    </source>
</evidence>
<dbReference type="EMBL" id="BLXT01001064">
    <property type="protein sequence ID" value="GFN83011.1"/>
    <property type="molecule type" value="Genomic_DNA"/>
</dbReference>
<evidence type="ECO:0000313" key="3">
    <source>
        <dbReference type="Proteomes" id="UP000735302"/>
    </source>
</evidence>
<dbReference type="AlphaFoldDB" id="A0AAV3YJF8"/>
<feature type="compositionally biased region" description="Basic and acidic residues" evidence="1">
    <location>
        <begin position="198"/>
        <end position="208"/>
    </location>
</feature>
<feature type="compositionally biased region" description="Basic and acidic residues" evidence="1">
    <location>
        <begin position="81"/>
        <end position="94"/>
    </location>
</feature>
<sequence length="219" mass="23849">MEDNVLTEQTHNTCEPSEDEAQEDEDEEETFVVGMQNNRDDAPGGLNGIPGDGHNSVRIINRAGSPWPGGRPECNSIHGPRRSDHPISSERADSPDSIAKSAFSTLDREHTLEGSGRPLASGTANRDGYNTFGNRHSLDRQLKGSGGGGVGRDCSKSPAAVRRDQMDGHIIGEVHRTSEKEEDGRDEEEEDQPLVEGELPKSPHSESLKKKKHASHNDE</sequence>